<evidence type="ECO:0000313" key="2">
    <source>
        <dbReference type="Proteomes" id="UP000499080"/>
    </source>
</evidence>
<evidence type="ECO:0000313" key="1">
    <source>
        <dbReference type="EMBL" id="GBN61048.1"/>
    </source>
</evidence>
<dbReference type="Proteomes" id="UP000499080">
    <property type="component" value="Unassembled WGS sequence"/>
</dbReference>
<dbReference type="EMBL" id="BGPR01013531">
    <property type="protein sequence ID" value="GBN61048.1"/>
    <property type="molecule type" value="Genomic_DNA"/>
</dbReference>
<dbReference type="InterPro" id="IPR036397">
    <property type="entry name" value="RNaseH_sf"/>
</dbReference>
<comment type="caution">
    <text evidence="1">The sequence shown here is derived from an EMBL/GenBank/DDBJ whole genome shotgun (WGS) entry which is preliminary data.</text>
</comment>
<organism evidence="1 2">
    <name type="scientific">Araneus ventricosus</name>
    <name type="common">Orbweaver spider</name>
    <name type="synonym">Epeira ventricosa</name>
    <dbReference type="NCBI Taxonomy" id="182803"/>
    <lineage>
        <taxon>Eukaryota</taxon>
        <taxon>Metazoa</taxon>
        <taxon>Ecdysozoa</taxon>
        <taxon>Arthropoda</taxon>
        <taxon>Chelicerata</taxon>
        <taxon>Arachnida</taxon>
        <taxon>Araneae</taxon>
        <taxon>Araneomorphae</taxon>
        <taxon>Entelegynae</taxon>
        <taxon>Araneoidea</taxon>
        <taxon>Araneidae</taxon>
        <taxon>Araneus</taxon>
    </lineage>
</organism>
<name>A0A4Y2QA55_ARAVE</name>
<dbReference type="GO" id="GO:0003676">
    <property type="term" value="F:nucleic acid binding"/>
    <property type="evidence" value="ECO:0007669"/>
    <property type="project" value="InterPro"/>
</dbReference>
<gene>
    <name evidence="1" type="ORF">AVEN_131412_1</name>
</gene>
<evidence type="ECO:0008006" key="3">
    <source>
        <dbReference type="Google" id="ProtNLM"/>
    </source>
</evidence>
<dbReference type="OrthoDB" id="6427837at2759"/>
<dbReference type="AlphaFoldDB" id="A0A4Y2QA55"/>
<accession>A0A4Y2QA55</accession>
<keyword evidence="2" id="KW-1185">Reference proteome</keyword>
<dbReference type="Gene3D" id="3.30.420.10">
    <property type="entry name" value="Ribonuclease H-like superfamily/Ribonuclease H"/>
    <property type="match status" value="1"/>
</dbReference>
<reference evidence="1 2" key="1">
    <citation type="journal article" date="2019" name="Sci. Rep.">
        <title>Orb-weaving spider Araneus ventricosus genome elucidates the spidroin gene catalogue.</title>
        <authorList>
            <person name="Kono N."/>
            <person name="Nakamura H."/>
            <person name="Ohtoshi R."/>
            <person name="Moran D.A.P."/>
            <person name="Shinohara A."/>
            <person name="Yoshida Y."/>
            <person name="Fujiwara M."/>
            <person name="Mori M."/>
            <person name="Tomita M."/>
            <person name="Arakawa K."/>
        </authorList>
    </citation>
    <scope>NUCLEOTIDE SEQUENCE [LARGE SCALE GENOMIC DNA]</scope>
</reference>
<sequence>MKAGSALVPVMAVYWLEGGQVSACNQPVCDLHLELYSGEKFPMTAAALSWLSQAPDCKFDNTRPHTVVVTQHALHSVYMLPWPARSPDLSPIDHVWDIIGRQLQRHSQPA</sequence>
<proteinExistence type="predicted"/>
<protein>
    <recommendedName>
        <fullName evidence="3">Tc1-like transposase DDE domain-containing protein</fullName>
    </recommendedName>
</protein>